<comment type="caution">
    <text evidence="2">The sequence shown here is derived from an EMBL/GenBank/DDBJ whole genome shotgun (WGS) entry which is preliminary data.</text>
</comment>
<dbReference type="Proteomes" id="UP000050867">
    <property type="component" value="Unassembled WGS sequence"/>
</dbReference>
<dbReference type="eggNOG" id="ENOG5033UTY">
    <property type="taxonomic scope" value="Bacteria"/>
</dbReference>
<keyword evidence="1" id="KW-0472">Membrane</keyword>
<evidence type="ECO:0000313" key="2">
    <source>
        <dbReference type="EMBL" id="KRV49303.1"/>
    </source>
</evidence>
<keyword evidence="1" id="KW-1133">Transmembrane helix</keyword>
<accession>A0A0T6LT20</accession>
<evidence type="ECO:0000313" key="3">
    <source>
        <dbReference type="Proteomes" id="UP000050867"/>
    </source>
</evidence>
<feature type="transmembrane region" description="Helical" evidence="1">
    <location>
        <begin position="70"/>
        <end position="91"/>
    </location>
</feature>
<name>A0A0T6LT20_WENVI</name>
<reference evidence="2 3" key="1">
    <citation type="submission" date="2015-10" db="EMBL/GenBank/DDBJ databases">
        <title>Draft genome sequence of pyrrolomycin-producing Streptomyces vitaminophilus.</title>
        <authorList>
            <person name="Graham D.E."/>
            <person name="Mahan K.M."/>
            <person name="Klingeman D.M."/>
            <person name="Hettich R.L."/>
            <person name="Parry R.J."/>
        </authorList>
    </citation>
    <scope>NUCLEOTIDE SEQUENCE [LARGE SCALE GENOMIC DNA]</scope>
    <source>
        <strain evidence="2 3">ATCC 31673</strain>
    </source>
</reference>
<dbReference type="AlphaFoldDB" id="A0A0T6LT20"/>
<gene>
    <name evidence="2" type="ORF">AQ490_03675</name>
</gene>
<protein>
    <recommendedName>
        <fullName evidence="4">Alkaline shock response membrane anchor protein AmaP</fullName>
    </recommendedName>
</protein>
<dbReference type="OrthoDB" id="4350374at2"/>
<keyword evidence="1" id="KW-0812">Transmembrane</keyword>
<evidence type="ECO:0000256" key="1">
    <source>
        <dbReference type="SAM" id="Phobius"/>
    </source>
</evidence>
<organism evidence="2 3">
    <name type="scientific">Wenjunlia vitaminophila</name>
    <name type="common">Streptomyces vitaminophilus</name>
    <dbReference type="NCBI Taxonomy" id="76728"/>
    <lineage>
        <taxon>Bacteria</taxon>
        <taxon>Bacillati</taxon>
        <taxon>Actinomycetota</taxon>
        <taxon>Actinomycetes</taxon>
        <taxon>Kitasatosporales</taxon>
        <taxon>Streptomycetaceae</taxon>
        <taxon>Wenjunlia</taxon>
    </lineage>
</organism>
<keyword evidence="3" id="KW-1185">Reference proteome</keyword>
<dbReference type="EMBL" id="LLZU01000013">
    <property type="protein sequence ID" value="KRV49303.1"/>
    <property type="molecule type" value="Genomic_DNA"/>
</dbReference>
<dbReference type="STRING" id="76728.AQ490_03675"/>
<dbReference type="RefSeq" id="WP_018385022.1">
    <property type="nucleotide sequence ID" value="NZ_LLZU01000013.1"/>
</dbReference>
<evidence type="ECO:0008006" key="4">
    <source>
        <dbReference type="Google" id="ProtNLM"/>
    </source>
</evidence>
<sequence length="208" mass="23315">MSWSARTLVNRVLLALAGLVLLAGGLLVLVSGLDLERHWNFTLPSWWPLDRPDQPVLSEADRTRYRDEGWWWPVVFTALGLLVLLSLWWLLAQLHGRRLGRVLLGHFGDPDREDAGSAWLRGRALEDALEVETRRMDGVDGATVTLHTRRGVPGARMILTLAPHARPASIVERLHHEQIADARASVGLPVLPTDVRLRGDRHPATRVE</sequence>
<proteinExistence type="predicted"/>